<protein>
    <recommendedName>
        <fullName evidence="1">DOMON domain-containing protein</fullName>
    </recommendedName>
</protein>
<dbReference type="Pfam" id="PF03351">
    <property type="entry name" value="DOMON"/>
    <property type="match status" value="1"/>
</dbReference>
<evidence type="ECO:0000313" key="2">
    <source>
        <dbReference type="EMBL" id="CAJ0565156.1"/>
    </source>
</evidence>
<organism evidence="2 3">
    <name type="scientific">Mesorhabditis spiculigera</name>
    <dbReference type="NCBI Taxonomy" id="96644"/>
    <lineage>
        <taxon>Eukaryota</taxon>
        <taxon>Metazoa</taxon>
        <taxon>Ecdysozoa</taxon>
        <taxon>Nematoda</taxon>
        <taxon>Chromadorea</taxon>
        <taxon>Rhabditida</taxon>
        <taxon>Rhabditina</taxon>
        <taxon>Rhabditomorpha</taxon>
        <taxon>Rhabditoidea</taxon>
        <taxon>Rhabditidae</taxon>
        <taxon>Mesorhabditinae</taxon>
        <taxon>Mesorhabditis</taxon>
    </lineage>
</organism>
<name>A0AA36CB43_9BILA</name>
<evidence type="ECO:0000313" key="3">
    <source>
        <dbReference type="Proteomes" id="UP001177023"/>
    </source>
</evidence>
<accession>A0AA36CB43</accession>
<dbReference type="InterPro" id="IPR005018">
    <property type="entry name" value="DOMON_domain"/>
</dbReference>
<feature type="domain" description="DOMON" evidence="1">
    <location>
        <begin position="24"/>
        <end position="141"/>
    </location>
</feature>
<feature type="non-terminal residue" evidence="2">
    <location>
        <position position="169"/>
    </location>
</feature>
<reference evidence="2" key="1">
    <citation type="submission" date="2023-06" db="EMBL/GenBank/DDBJ databases">
        <authorList>
            <person name="Delattre M."/>
        </authorList>
    </citation>
    <scope>NUCLEOTIDE SEQUENCE</scope>
    <source>
        <strain evidence="2">AF72</strain>
    </source>
</reference>
<gene>
    <name evidence="2" type="ORF">MSPICULIGERA_LOCUS3813</name>
</gene>
<dbReference type="EMBL" id="CATQJA010000995">
    <property type="protein sequence ID" value="CAJ0565156.1"/>
    <property type="molecule type" value="Genomic_DNA"/>
</dbReference>
<dbReference type="PANTHER" id="PTHR36516">
    <property type="entry name" value="PROTEIN CBG04168-RELATED"/>
    <property type="match status" value="1"/>
</dbReference>
<dbReference type="PANTHER" id="PTHR36516:SF1">
    <property type="entry name" value="DOMON DOMAIN-CONTAINING PROTEIN"/>
    <property type="match status" value="1"/>
</dbReference>
<dbReference type="AlphaFoldDB" id="A0AA36CB43"/>
<comment type="caution">
    <text evidence="2">The sequence shown here is derived from an EMBL/GenBank/DDBJ whole genome shotgun (WGS) entry which is preliminary data.</text>
</comment>
<dbReference type="Proteomes" id="UP001177023">
    <property type="component" value="Unassembled WGS sequence"/>
</dbReference>
<keyword evidence="3" id="KW-1185">Reference proteome</keyword>
<proteinExistence type="predicted"/>
<evidence type="ECO:0000259" key="1">
    <source>
        <dbReference type="PROSITE" id="PS50836"/>
    </source>
</evidence>
<dbReference type="PROSITE" id="PS50836">
    <property type="entry name" value="DOMON"/>
    <property type="match status" value="1"/>
</dbReference>
<sequence length="169" mass="18113">MMLRVLLTLAFVGFASAQCSFSGNGIMANWTASNGQVNINFQNSKIANNQWTAMAFGTTMVRQPGDHHLKVQNGKPSVVTGHTSQFGPPTTIDKSANVGMSNLSYRNGMLSGSVTRPVTLNSPRSSNLNGCTQWNFVGSSGMNPDGSVQKHQTMPSPMNVCTNQCQRQG</sequence>